<reference evidence="2" key="1">
    <citation type="journal article" date="2019" name="Toxins">
        <title>Detection of Abrin-Like and Prepropulchellin-Like Toxin Genes and Transcripts Using Whole Genome Sequencing and Full-Length Transcript Sequencing of Abrus precatorius.</title>
        <authorList>
            <person name="Hovde B.T."/>
            <person name="Daligault H.E."/>
            <person name="Hanschen E.R."/>
            <person name="Kunde Y.A."/>
            <person name="Johnson M.B."/>
            <person name="Starkenburg S.R."/>
            <person name="Johnson S.L."/>
        </authorList>
    </citation>
    <scope>NUCLEOTIDE SEQUENCE [LARGE SCALE GENOMIC DNA]</scope>
</reference>
<dbReference type="AlphaFoldDB" id="A0A8B8K275"/>
<dbReference type="GeneID" id="113850774"/>
<keyword evidence="2" id="KW-1185">Reference proteome</keyword>
<dbReference type="Pfam" id="PF24626">
    <property type="entry name" value="SH3_Tf2-1"/>
    <property type="match status" value="1"/>
</dbReference>
<protein>
    <submittedName>
        <fullName evidence="3">Uncharacterized protein LOC113850774</fullName>
    </submittedName>
</protein>
<dbReference type="Proteomes" id="UP000694853">
    <property type="component" value="Unplaced"/>
</dbReference>
<evidence type="ECO:0000259" key="1">
    <source>
        <dbReference type="Pfam" id="PF24626"/>
    </source>
</evidence>
<organism evidence="2 3">
    <name type="scientific">Abrus precatorius</name>
    <name type="common">Indian licorice</name>
    <name type="synonym">Glycine abrus</name>
    <dbReference type="NCBI Taxonomy" id="3816"/>
    <lineage>
        <taxon>Eukaryota</taxon>
        <taxon>Viridiplantae</taxon>
        <taxon>Streptophyta</taxon>
        <taxon>Embryophyta</taxon>
        <taxon>Tracheophyta</taxon>
        <taxon>Spermatophyta</taxon>
        <taxon>Magnoliopsida</taxon>
        <taxon>eudicotyledons</taxon>
        <taxon>Gunneridae</taxon>
        <taxon>Pentapetalae</taxon>
        <taxon>rosids</taxon>
        <taxon>fabids</taxon>
        <taxon>Fabales</taxon>
        <taxon>Fabaceae</taxon>
        <taxon>Papilionoideae</taxon>
        <taxon>50 kb inversion clade</taxon>
        <taxon>NPAAA clade</taxon>
        <taxon>indigoferoid/millettioid clade</taxon>
        <taxon>Abreae</taxon>
        <taxon>Abrus</taxon>
    </lineage>
</organism>
<reference evidence="3" key="2">
    <citation type="submission" date="2025-08" db="UniProtKB">
        <authorList>
            <consortium name="RefSeq"/>
        </authorList>
    </citation>
    <scope>IDENTIFICATION</scope>
    <source>
        <tissue evidence="3">Young leaves</tissue>
    </source>
</reference>
<name>A0A8B8K275_ABRPR</name>
<dbReference type="RefSeq" id="XP_027337118.1">
    <property type="nucleotide sequence ID" value="XM_027481317.1"/>
</dbReference>
<proteinExistence type="predicted"/>
<dbReference type="PANTHER" id="PTHR46148">
    <property type="entry name" value="CHROMO DOMAIN-CONTAINING PROTEIN"/>
    <property type="match status" value="1"/>
</dbReference>
<evidence type="ECO:0000313" key="3">
    <source>
        <dbReference type="RefSeq" id="XP_027337118.1"/>
    </source>
</evidence>
<dbReference type="OrthoDB" id="1000448at2759"/>
<dbReference type="PANTHER" id="PTHR46148:SF60">
    <property type="entry name" value="CHROMO DOMAIN-CONTAINING PROTEIN"/>
    <property type="match status" value="1"/>
</dbReference>
<sequence length="151" mass="17347">MNFVSGLLRTRNNHDAILVIMDQLTKAAHFLSINIKYKLEKLADLYVSPVTRVGRALKSRKLYPKFIGLFEVLSRIGLAMYQIALPSNLSNLHPVFHVSQLRKYVPDPSHVIDLDLAQIRENLSYDVYLVRIADHRIKQLRGKKISLVKVI</sequence>
<accession>A0A8B8K275</accession>
<feature type="domain" description="Tf2-1-like SH3-like" evidence="1">
    <location>
        <begin position="48"/>
        <end position="105"/>
    </location>
</feature>
<gene>
    <name evidence="3" type="primary">LOC113850774</name>
</gene>
<dbReference type="KEGG" id="aprc:113850774"/>
<dbReference type="InterPro" id="IPR056924">
    <property type="entry name" value="SH3_Tf2-1"/>
</dbReference>
<evidence type="ECO:0000313" key="2">
    <source>
        <dbReference type="Proteomes" id="UP000694853"/>
    </source>
</evidence>